<dbReference type="CDD" id="cd04489">
    <property type="entry name" value="ExoVII_LU_OBF"/>
    <property type="match status" value="1"/>
</dbReference>
<dbReference type="InterPro" id="IPR020579">
    <property type="entry name" value="Exonuc_VII_lsu_C"/>
</dbReference>
<dbReference type="AlphaFoldDB" id="A0A7C6E8U8"/>
<protein>
    <recommendedName>
        <fullName evidence="5">Exodeoxyribonuclease 7 large subunit</fullName>
        <ecNumber evidence="5">3.1.11.6</ecNumber>
    </recommendedName>
    <alternativeName>
        <fullName evidence="5">Exodeoxyribonuclease VII large subunit</fullName>
        <shortName evidence="5">Exonuclease VII large subunit</shortName>
    </alternativeName>
</protein>
<evidence type="ECO:0000256" key="2">
    <source>
        <dbReference type="ARBA" id="ARBA00022722"/>
    </source>
</evidence>
<evidence type="ECO:0000313" key="9">
    <source>
        <dbReference type="EMBL" id="HHS49150.1"/>
    </source>
</evidence>
<comment type="subcellular location">
    <subcellularLocation>
        <location evidence="5 6">Cytoplasm</location>
    </subcellularLocation>
</comment>
<dbReference type="EC" id="3.1.11.6" evidence="5"/>
<reference evidence="9" key="1">
    <citation type="journal article" date="2020" name="mSystems">
        <title>Genome- and Community-Level Interaction Insights into Carbon Utilization and Element Cycling Functions of Hydrothermarchaeota in Hydrothermal Sediment.</title>
        <authorList>
            <person name="Zhou Z."/>
            <person name="Liu Y."/>
            <person name="Xu W."/>
            <person name="Pan J."/>
            <person name="Luo Z.H."/>
            <person name="Li M."/>
        </authorList>
    </citation>
    <scope>NUCLEOTIDE SEQUENCE [LARGE SCALE GENOMIC DNA]</scope>
    <source>
        <strain evidence="9">SpSt-1135</strain>
    </source>
</reference>
<keyword evidence="2 5" id="KW-0540">Nuclease</keyword>
<dbReference type="GO" id="GO:0005737">
    <property type="term" value="C:cytoplasm"/>
    <property type="evidence" value="ECO:0007669"/>
    <property type="project" value="UniProtKB-SubCell"/>
</dbReference>
<evidence type="ECO:0000256" key="4">
    <source>
        <dbReference type="ARBA" id="ARBA00022839"/>
    </source>
</evidence>
<feature type="domain" description="OB-fold nucleic acid binding" evidence="8">
    <location>
        <begin position="4"/>
        <end position="97"/>
    </location>
</feature>
<proteinExistence type="inferred from homology"/>
<evidence type="ECO:0000256" key="6">
    <source>
        <dbReference type="RuleBase" id="RU004355"/>
    </source>
</evidence>
<dbReference type="Pfam" id="PF02601">
    <property type="entry name" value="Exonuc_VII_L"/>
    <property type="match status" value="1"/>
</dbReference>
<evidence type="ECO:0000256" key="5">
    <source>
        <dbReference type="HAMAP-Rule" id="MF_00378"/>
    </source>
</evidence>
<keyword evidence="1 5" id="KW-0963">Cytoplasm</keyword>
<comment type="function">
    <text evidence="5">Bidirectionally degrades single-stranded DNA into large acid-insoluble oligonucleotides, which are then degraded further into small acid-soluble oligonucleotides.</text>
</comment>
<organism evidence="9">
    <name type="scientific">Desulfurella acetivorans</name>
    <dbReference type="NCBI Taxonomy" id="33002"/>
    <lineage>
        <taxon>Bacteria</taxon>
        <taxon>Pseudomonadati</taxon>
        <taxon>Campylobacterota</taxon>
        <taxon>Desulfurellia</taxon>
        <taxon>Desulfurellales</taxon>
        <taxon>Desulfurellaceae</taxon>
        <taxon>Desulfurella</taxon>
    </lineage>
</organism>
<keyword evidence="4 5" id="KW-0269">Exonuclease</keyword>
<dbReference type="PANTHER" id="PTHR30008:SF0">
    <property type="entry name" value="EXODEOXYRIBONUCLEASE 7 LARGE SUBUNIT"/>
    <property type="match status" value="1"/>
</dbReference>
<dbReference type="InterPro" id="IPR025824">
    <property type="entry name" value="OB-fold_nuc-bd_dom"/>
</dbReference>
<comment type="similarity">
    <text evidence="5 6">Belongs to the XseA family.</text>
</comment>
<evidence type="ECO:0000256" key="1">
    <source>
        <dbReference type="ARBA" id="ARBA00022490"/>
    </source>
</evidence>
<sequence length="453" mass="51815">MKPFSVSELTKQIKDLLEWNFSEVYVEGEISNLKFSSSQHVYFNLIDQKARLSCVIFKTNLNEFIQKQLVNGQKVIVIGRISLYEPHGQYHLVISYIQSIGDGLKYKKLEEDKKFLLENGYLENKKPLPLFPKKVIIITSLQAAALKDILNILKRRTQGLEILIYHTTVQGENAKGEILEAINFVNQNYSKLSLDVCILTRGGGSIEELWVFNDLDIAIAFKNCKIPTISAIGHQIDQTLCDLVADKAAETPSAAAEILTKAHLELENRVLMLKKSIFSNFQRIFNLKMGTFMSLRSQKIVKLIENFIEVRMLKIDNLISLIEHKIQNIIFNNSKKFLSLQNRIKSQNPLHKLNTQKIIYSRLQASIFMSMQKLLENKNHTLDNLTNKILALSPQNVLKRGFSITYTKDKKIVKSINDVSENDIMYTLVLDGTIKSIVSKNADLMYTKIDTKN</sequence>
<gene>
    <name evidence="5 9" type="primary">xseA</name>
    <name evidence="9" type="ORF">ENM99_04790</name>
</gene>
<dbReference type="GO" id="GO:0003676">
    <property type="term" value="F:nucleic acid binding"/>
    <property type="evidence" value="ECO:0007669"/>
    <property type="project" value="InterPro"/>
</dbReference>
<comment type="caution">
    <text evidence="9">The sequence shown here is derived from an EMBL/GenBank/DDBJ whole genome shotgun (WGS) entry which is preliminary data.</text>
</comment>
<dbReference type="GO" id="GO:0008855">
    <property type="term" value="F:exodeoxyribonuclease VII activity"/>
    <property type="evidence" value="ECO:0007669"/>
    <property type="project" value="UniProtKB-UniRule"/>
</dbReference>
<dbReference type="EMBL" id="DRZX01000232">
    <property type="protein sequence ID" value="HHS49150.1"/>
    <property type="molecule type" value="Genomic_DNA"/>
</dbReference>
<feature type="domain" description="Exonuclease VII large subunit C-terminal" evidence="7">
    <location>
        <begin position="123"/>
        <end position="436"/>
    </location>
</feature>
<keyword evidence="3 5" id="KW-0378">Hydrolase</keyword>
<name>A0A7C6E8U8_DESAE</name>
<dbReference type="GO" id="GO:0006308">
    <property type="term" value="P:DNA catabolic process"/>
    <property type="evidence" value="ECO:0007669"/>
    <property type="project" value="UniProtKB-UniRule"/>
</dbReference>
<comment type="catalytic activity">
    <reaction evidence="5 6">
        <text>Exonucleolytic cleavage in either 5'- to 3'- or 3'- to 5'-direction to yield nucleoside 5'-phosphates.</text>
        <dbReference type="EC" id="3.1.11.6"/>
    </reaction>
</comment>
<evidence type="ECO:0000259" key="7">
    <source>
        <dbReference type="Pfam" id="PF02601"/>
    </source>
</evidence>
<evidence type="ECO:0000259" key="8">
    <source>
        <dbReference type="Pfam" id="PF13742"/>
    </source>
</evidence>
<dbReference type="NCBIfam" id="TIGR00237">
    <property type="entry name" value="xseA"/>
    <property type="match status" value="1"/>
</dbReference>
<dbReference type="GO" id="GO:0009318">
    <property type="term" value="C:exodeoxyribonuclease VII complex"/>
    <property type="evidence" value="ECO:0007669"/>
    <property type="project" value="UniProtKB-UniRule"/>
</dbReference>
<dbReference type="HAMAP" id="MF_00378">
    <property type="entry name" value="Exonuc_7_L"/>
    <property type="match status" value="1"/>
</dbReference>
<dbReference type="Proteomes" id="UP000886400">
    <property type="component" value="Unassembled WGS sequence"/>
</dbReference>
<dbReference type="Pfam" id="PF13742">
    <property type="entry name" value="tRNA_anti_2"/>
    <property type="match status" value="1"/>
</dbReference>
<dbReference type="InterPro" id="IPR003753">
    <property type="entry name" value="Exonuc_VII_L"/>
</dbReference>
<comment type="subunit">
    <text evidence="5">Heterooligomer composed of large and small subunits.</text>
</comment>
<evidence type="ECO:0000256" key="3">
    <source>
        <dbReference type="ARBA" id="ARBA00022801"/>
    </source>
</evidence>
<dbReference type="PANTHER" id="PTHR30008">
    <property type="entry name" value="EXODEOXYRIBONUCLEASE 7 LARGE SUBUNIT"/>
    <property type="match status" value="1"/>
</dbReference>
<accession>A0A7C6E8U8</accession>